<sequence length="63" mass="6756">MTTPPQTQENDAEGTERRTKAAARCSECGSVYSAWVFSDNTVQPIGLPRGCDCGASEFEAISK</sequence>
<accession>L9XCL3</accession>
<dbReference type="AlphaFoldDB" id="L9XCL3"/>
<dbReference type="Proteomes" id="UP000011688">
    <property type="component" value="Unassembled WGS sequence"/>
</dbReference>
<protein>
    <submittedName>
        <fullName evidence="1">Uncharacterized protein</fullName>
    </submittedName>
</protein>
<dbReference type="eggNOG" id="arCOG10930">
    <property type="taxonomic scope" value="Archaea"/>
</dbReference>
<organism evidence="1 2">
    <name type="scientific">Natronococcus amylolyticus DSM 10524</name>
    <dbReference type="NCBI Taxonomy" id="1227497"/>
    <lineage>
        <taxon>Archaea</taxon>
        <taxon>Methanobacteriati</taxon>
        <taxon>Methanobacteriota</taxon>
        <taxon>Stenosarchaea group</taxon>
        <taxon>Halobacteria</taxon>
        <taxon>Halobacteriales</taxon>
        <taxon>Natrialbaceae</taxon>
        <taxon>Natronococcus</taxon>
    </lineage>
</organism>
<evidence type="ECO:0000313" key="2">
    <source>
        <dbReference type="Proteomes" id="UP000011688"/>
    </source>
</evidence>
<gene>
    <name evidence="1" type="ORF">C491_06633</name>
</gene>
<comment type="caution">
    <text evidence="1">The sequence shown here is derived from an EMBL/GenBank/DDBJ whole genome shotgun (WGS) entry which is preliminary data.</text>
</comment>
<proteinExistence type="predicted"/>
<evidence type="ECO:0000313" key="1">
    <source>
        <dbReference type="EMBL" id="ELY59465.1"/>
    </source>
</evidence>
<keyword evidence="2" id="KW-1185">Reference proteome</keyword>
<dbReference type="EMBL" id="AOIB01000015">
    <property type="protein sequence ID" value="ELY59465.1"/>
    <property type="molecule type" value="Genomic_DNA"/>
</dbReference>
<reference evidence="1 2" key="1">
    <citation type="journal article" date="2014" name="PLoS Genet.">
        <title>Phylogenetically driven sequencing of extremely halophilic archaea reveals strategies for static and dynamic osmo-response.</title>
        <authorList>
            <person name="Becker E.A."/>
            <person name="Seitzer P.M."/>
            <person name="Tritt A."/>
            <person name="Larsen D."/>
            <person name="Krusor M."/>
            <person name="Yao A.I."/>
            <person name="Wu D."/>
            <person name="Madern D."/>
            <person name="Eisen J.A."/>
            <person name="Darling A.E."/>
            <person name="Facciotti M.T."/>
        </authorList>
    </citation>
    <scope>NUCLEOTIDE SEQUENCE [LARGE SCALE GENOMIC DNA]</scope>
    <source>
        <strain evidence="1 2">DSM 10524</strain>
    </source>
</reference>
<name>L9XCL3_9EURY</name>